<organism evidence="1 2">
    <name type="scientific">Trichinella nelsoni</name>
    <dbReference type="NCBI Taxonomy" id="6336"/>
    <lineage>
        <taxon>Eukaryota</taxon>
        <taxon>Metazoa</taxon>
        <taxon>Ecdysozoa</taxon>
        <taxon>Nematoda</taxon>
        <taxon>Enoplea</taxon>
        <taxon>Dorylaimia</taxon>
        <taxon>Trichinellida</taxon>
        <taxon>Trichinellidae</taxon>
        <taxon>Trichinella</taxon>
    </lineage>
</organism>
<dbReference type="Pfam" id="PF05380">
    <property type="entry name" value="Peptidase_A17"/>
    <property type="match status" value="1"/>
</dbReference>
<dbReference type="EMBL" id="JYDL01000072">
    <property type="protein sequence ID" value="KRX18512.1"/>
    <property type="molecule type" value="Genomic_DNA"/>
</dbReference>
<dbReference type="AlphaFoldDB" id="A0A0V0RVK9"/>
<evidence type="ECO:0008006" key="3">
    <source>
        <dbReference type="Google" id="ProtNLM"/>
    </source>
</evidence>
<evidence type="ECO:0000313" key="1">
    <source>
        <dbReference type="EMBL" id="KRX18512.1"/>
    </source>
</evidence>
<gene>
    <name evidence="1" type="ORF">T07_12759</name>
</gene>
<sequence length="192" mass="22034">MDDLDTSCESLGEVWILWISRIRYWQLEGSISINGLAVPSPGALRAIPVEKTEKGTGGRPWKTLGIYWERDDDHVTFVAPEKTRPEGRDTKQQMLSAASCIFDPIGCLAPFLSLWQRGVAWNESLLEEVERHWVIWKRELVDLPFVRFSRALVPVPLEQAKRIELHAFFDASERTYGAVVYLRVKLRLDPRG</sequence>
<comment type="caution">
    <text evidence="1">The sequence shown here is derived from an EMBL/GenBank/DDBJ whole genome shotgun (WGS) entry which is preliminary data.</text>
</comment>
<dbReference type="OrthoDB" id="5862077at2759"/>
<dbReference type="InterPro" id="IPR008042">
    <property type="entry name" value="Retrotrans_Pao"/>
</dbReference>
<accession>A0A0V0RVK9</accession>
<name>A0A0V0RVK9_9BILA</name>
<dbReference type="PANTHER" id="PTHR47331:SF5">
    <property type="entry name" value="RIBONUCLEASE H"/>
    <property type="match status" value="1"/>
</dbReference>
<keyword evidence="2" id="KW-1185">Reference proteome</keyword>
<protein>
    <recommendedName>
        <fullName evidence="3">DUF5641 domain-containing protein</fullName>
    </recommendedName>
</protein>
<reference evidence="1 2" key="1">
    <citation type="submission" date="2015-01" db="EMBL/GenBank/DDBJ databases">
        <title>Evolution of Trichinella species and genotypes.</title>
        <authorList>
            <person name="Korhonen P.K."/>
            <person name="Edoardo P."/>
            <person name="Giuseppe L.R."/>
            <person name="Gasser R.B."/>
        </authorList>
    </citation>
    <scope>NUCLEOTIDE SEQUENCE [LARGE SCALE GENOMIC DNA]</scope>
    <source>
        <strain evidence="1">ISS37</strain>
    </source>
</reference>
<dbReference type="PANTHER" id="PTHR47331">
    <property type="entry name" value="PHD-TYPE DOMAIN-CONTAINING PROTEIN"/>
    <property type="match status" value="1"/>
</dbReference>
<dbReference type="Proteomes" id="UP000054630">
    <property type="component" value="Unassembled WGS sequence"/>
</dbReference>
<evidence type="ECO:0000313" key="2">
    <source>
        <dbReference type="Proteomes" id="UP000054630"/>
    </source>
</evidence>
<proteinExistence type="predicted"/>